<dbReference type="STRING" id="1052260.SAMN05660199_02729"/>
<name>A0A1H0N3L4_9ACTN</name>
<feature type="transmembrane region" description="Helical" evidence="1">
    <location>
        <begin position="41"/>
        <end position="58"/>
    </location>
</feature>
<accession>A0A1H0N3L4</accession>
<dbReference type="EMBL" id="FNIR01000008">
    <property type="protein sequence ID" value="SDO87222.1"/>
    <property type="molecule type" value="Genomic_DNA"/>
</dbReference>
<dbReference type="RefSeq" id="WP_091246052.1">
    <property type="nucleotide sequence ID" value="NZ_FNIR01000008.1"/>
</dbReference>
<sequence length="179" mass="18815">MDQVESVPARVRRQRRAVLATGALAVLVVGAAGVLDPDPTTAVVVAGLMVVALGYPWVVSELPSRPRPVGRQGWRVIVTIGDMTRCAAWTPPRRASTAALGRLSWAPAGWSWEPGPAGRRLGFGPVVLPGTWEVVDRGVVRWSVLSSHVTVSGPGGTCPVTFWGRAGTVRAIEAAAGRP</sequence>
<keyword evidence="1" id="KW-0472">Membrane</keyword>
<dbReference type="AlphaFoldDB" id="A0A1H0N3L4"/>
<keyword evidence="1" id="KW-1133">Transmembrane helix</keyword>
<dbReference type="Proteomes" id="UP000199088">
    <property type="component" value="Unassembled WGS sequence"/>
</dbReference>
<keyword evidence="3" id="KW-1185">Reference proteome</keyword>
<gene>
    <name evidence="2" type="ORF">SAMN05660199_02729</name>
</gene>
<feature type="transmembrane region" description="Helical" evidence="1">
    <location>
        <begin position="17"/>
        <end position="35"/>
    </location>
</feature>
<proteinExistence type="predicted"/>
<evidence type="ECO:0000256" key="1">
    <source>
        <dbReference type="SAM" id="Phobius"/>
    </source>
</evidence>
<evidence type="ECO:0000313" key="2">
    <source>
        <dbReference type="EMBL" id="SDO87222.1"/>
    </source>
</evidence>
<evidence type="ECO:0000313" key="3">
    <source>
        <dbReference type="Proteomes" id="UP000199088"/>
    </source>
</evidence>
<reference evidence="3" key="1">
    <citation type="submission" date="2016-10" db="EMBL/GenBank/DDBJ databases">
        <authorList>
            <person name="Varghese N."/>
            <person name="Submissions S."/>
        </authorList>
    </citation>
    <scope>NUCLEOTIDE SEQUENCE [LARGE SCALE GENOMIC DNA]</scope>
    <source>
        <strain evidence="3">DSM 45843</strain>
    </source>
</reference>
<keyword evidence="1" id="KW-0812">Transmembrane</keyword>
<protein>
    <submittedName>
        <fullName evidence="2">Uncharacterized protein</fullName>
    </submittedName>
</protein>
<organism evidence="2 3">
    <name type="scientific">Klenkia soli</name>
    <dbReference type="NCBI Taxonomy" id="1052260"/>
    <lineage>
        <taxon>Bacteria</taxon>
        <taxon>Bacillati</taxon>
        <taxon>Actinomycetota</taxon>
        <taxon>Actinomycetes</taxon>
        <taxon>Geodermatophilales</taxon>
        <taxon>Geodermatophilaceae</taxon>
        <taxon>Klenkia</taxon>
    </lineage>
</organism>